<proteinExistence type="predicted"/>
<comment type="caution">
    <text evidence="1">The sequence shown here is derived from an EMBL/GenBank/DDBJ whole genome shotgun (WGS) entry which is preliminary data.</text>
</comment>
<evidence type="ECO:0000313" key="1">
    <source>
        <dbReference type="EMBL" id="KAL2281353.1"/>
    </source>
</evidence>
<keyword evidence="2" id="KW-1185">Reference proteome</keyword>
<protein>
    <submittedName>
        <fullName evidence="1">Uncharacterized protein</fullName>
    </submittedName>
</protein>
<accession>A0ABR4EG22</accession>
<dbReference type="Proteomes" id="UP001600888">
    <property type="component" value="Unassembled WGS sequence"/>
</dbReference>
<name>A0ABR4EG22_9PEZI</name>
<gene>
    <name evidence="1" type="ORF">FJTKL_11549</name>
</gene>
<evidence type="ECO:0000313" key="2">
    <source>
        <dbReference type="Proteomes" id="UP001600888"/>
    </source>
</evidence>
<sequence>MLYLLCNPQTRIDKLFPLSHYHHHPSSLPTPSPNPDSSFSPSPVVQRRAVFASLRTVVCFGAFVERVNYFLVLPFVPAVVAKAKLSSARLSLGQRCSHRSSHQQHQH</sequence>
<organism evidence="1 2">
    <name type="scientific">Diaporthe vaccinii</name>
    <dbReference type="NCBI Taxonomy" id="105482"/>
    <lineage>
        <taxon>Eukaryota</taxon>
        <taxon>Fungi</taxon>
        <taxon>Dikarya</taxon>
        <taxon>Ascomycota</taxon>
        <taxon>Pezizomycotina</taxon>
        <taxon>Sordariomycetes</taxon>
        <taxon>Sordariomycetidae</taxon>
        <taxon>Diaporthales</taxon>
        <taxon>Diaporthaceae</taxon>
        <taxon>Diaporthe</taxon>
        <taxon>Diaporthe eres species complex</taxon>
    </lineage>
</organism>
<reference evidence="1 2" key="1">
    <citation type="submission" date="2024-03" db="EMBL/GenBank/DDBJ databases">
        <title>A high-quality draft genome sequence of Diaporthe vaccinii, a causative agent of upright dieback and viscid rot disease in cranberry plants.</title>
        <authorList>
            <person name="Sarrasin M."/>
            <person name="Lang B.F."/>
            <person name="Burger G."/>
        </authorList>
    </citation>
    <scope>NUCLEOTIDE SEQUENCE [LARGE SCALE GENOMIC DNA]</scope>
    <source>
        <strain evidence="1 2">IS7</strain>
    </source>
</reference>
<dbReference type="EMBL" id="JBAWTH010000057">
    <property type="protein sequence ID" value="KAL2281353.1"/>
    <property type="molecule type" value="Genomic_DNA"/>
</dbReference>